<dbReference type="GO" id="GO:0016740">
    <property type="term" value="F:transferase activity"/>
    <property type="evidence" value="ECO:0007669"/>
    <property type="project" value="UniProtKB-KW"/>
</dbReference>
<dbReference type="InterPro" id="IPR001763">
    <property type="entry name" value="Rhodanese-like_dom"/>
</dbReference>
<dbReference type="InterPro" id="IPR050229">
    <property type="entry name" value="GlpE_sulfurtransferase"/>
</dbReference>
<dbReference type="SUPFAM" id="SSF52821">
    <property type="entry name" value="Rhodanese/Cell cycle control phosphatase"/>
    <property type="match status" value="1"/>
</dbReference>
<proteinExistence type="predicted"/>
<dbReference type="OrthoDB" id="3168at2157"/>
<keyword evidence="2" id="KW-0808">Transferase</keyword>
<dbReference type="InterPro" id="IPR036873">
    <property type="entry name" value="Rhodanese-like_dom_sf"/>
</dbReference>
<sequence length="123" mass="13715">MDKIRPSELDRQLSAGEDPFLLDIRRRDSFRNGSIDEAHNVPVYSDLQRGDDSTFRDQLDEIPRDEDVVVICKAGIVAKKATAILNEEGYDAATLLGGMSGWNGYQNGTIGYKLRSLLWRAVG</sequence>
<evidence type="ECO:0000313" key="2">
    <source>
        <dbReference type="EMBL" id="AUX10700.1"/>
    </source>
</evidence>
<dbReference type="KEGG" id="hdf:AArcSl_3093"/>
<gene>
    <name evidence="2" type="ORF">AArcSl_3093</name>
</gene>
<dbReference type="GeneID" id="37879460"/>
<organism evidence="2 3">
    <name type="scientific">Halalkaliarchaeum desulfuricum</name>
    <dbReference type="NCBI Taxonomy" id="2055893"/>
    <lineage>
        <taxon>Archaea</taxon>
        <taxon>Methanobacteriati</taxon>
        <taxon>Methanobacteriota</taxon>
        <taxon>Stenosarchaea group</taxon>
        <taxon>Halobacteria</taxon>
        <taxon>Halobacteriales</taxon>
        <taxon>Haloferacaceae</taxon>
        <taxon>Halalkaliarchaeum</taxon>
    </lineage>
</organism>
<feature type="domain" description="Rhodanese" evidence="1">
    <location>
        <begin position="15"/>
        <end position="111"/>
    </location>
</feature>
<dbReference type="AlphaFoldDB" id="A0A343TNM8"/>
<dbReference type="SMART" id="SM00450">
    <property type="entry name" value="RHOD"/>
    <property type="match status" value="1"/>
</dbReference>
<evidence type="ECO:0000259" key="1">
    <source>
        <dbReference type="PROSITE" id="PS50206"/>
    </source>
</evidence>
<dbReference type="CDD" id="cd00158">
    <property type="entry name" value="RHOD"/>
    <property type="match status" value="1"/>
</dbReference>
<dbReference type="Pfam" id="PF00581">
    <property type="entry name" value="Rhodanese"/>
    <property type="match status" value="1"/>
</dbReference>
<name>A0A343TNM8_9EURY</name>
<accession>A0A343TNM8</accession>
<dbReference type="EMBL" id="CP025066">
    <property type="protein sequence ID" value="AUX10700.1"/>
    <property type="molecule type" value="Genomic_DNA"/>
</dbReference>
<dbReference type="PROSITE" id="PS50206">
    <property type="entry name" value="RHODANESE_3"/>
    <property type="match status" value="1"/>
</dbReference>
<dbReference type="RefSeq" id="WP_119821253.1">
    <property type="nucleotide sequence ID" value="NZ_CP025066.1"/>
</dbReference>
<reference evidence="3" key="1">
    <citation type="submission" date="2017-11" db="EMBL/GenBank/DDBJ databases">
        <title>Phenotypic and genomic properties of facultatively anaerobic sulfur-reducing natronoarchaea from hypersaline soda lakes.</title>
        <authorList>
            <person name="Sorokin D.Y."/>
            <person name="Kublanov I.V."/>
            <person name="Roman P."/>
            <person name="Sinninghe Damste J.S."/>
            <person name="Golyshin P.N."/>
            <person name="Rojo D."/>
            <person name="Ciordia S."/>
            <person name="Mena M.D.C."/>
            <person name="Ferrer M."/>
            <person name="Messina E."/>
            <person name="Smedile F."/>
            <person name="La Spada G."/>
            <person name="La Cono V."/>
            <person name="Yakimov M.M."/>
        </authorList>
    </citation>
    <scope>NUCLEOTIDE SEQUENCE [LARGE SCALE GENOMIC DNA]</scope>
    <source>
        <strain evidence="3">AArc-Sl</strain>
    </source>
</reference>
<protein>
    <submittedName>
        <fullName evidence="2">Rhodanese-related sulfurtransferase</fullName>
    </submittedName>
</protein>
<evidence type="ECO:0000313" key="3">
    <source>
        <dbReference type="Proteomes" id="UP000263012"/>
    </source>
</evidence>
<dbReference type="PANTHER" id="PTHR43031:SF1">
    <property type="entry name" value="PYRIDINE NUCLEOTIDE-DISULPHIDE OXIDOREDUCTASE"/>
    <property type="match status" value="1"/>
</dbReference>
<dbReference type="Gene3D" id="3.40.250.10">
    <property type="entry name" value="Rhodanese-like domain"/>
    <property type="match status" value="1"/>
</dbReference>
<dbReference type="Proteomes" id="UP000263012">
    <property type="component" value="Chromosome"/>
</dbReference>
<dbReference type="PANTHER" id="PTHR43031">
    <property type="entry name" value="FAD-DEPENDENT OXIDOREDUCTASE"/>
    <property type="match status" value="1"/>
</dbReference>
<keyword evidence="3" id="KW-1185">Reference proteome</keyword>